<reference evidence="11" key="2">
    <citation type="submission" date="2020-09" db="EMBL/GenBank/DDBJ databases">
        <authorList>
            <person name="Sun Q."/>
            <person name="Zhou Y."/>
        </authorList>
    </citation>
    <scope>NUCLEOTIDE SEQUENCE</scope>
    <source>
        <strain evidence="11">CGMCC 1.16067</strain>
    </source>
</reference>
<keyword evidence="6" id="KW-0443">Lipid metabolism</keyword>
<evidence type="ECO:0000256" key="6">
    <source>
        <dbReference type="ARBA" id="ARBA00023098"/>
    </source>
</evidence>
<keyword evidence="5" id="KW-0442">Lipid degradation</keyword>
<dbReference type="GO" id="GO:0016042">
    <property type="term" value="P:lipid catabolic process"/>
    <property type="evidence" value="ECO:0007669"/>
    <property type="project" value="UniProtKB-KW"/>
</dbReference>
<dbReference type="PANTHER" id="PTHR43856:SF1">
    <property type="entry name" value="MITOCHONDRIAL CARDIOLIPIN HYDROLASE"/>
    <property type="match status" value="1"/>
</dbReference>
<feature type="domain" description="Phospholipase D-like" evidence="9">
    <location>
        <begin position="213"/>
        <end position="356"/>
    </location>
</feature>
<evidence type="ECO:0000256" key="5">
    <source>
        <dbReference type="ARBA" id="ARBA00022963"/>
    </source>
</evidence>
<protein>
    <recommendedName>
        <fullName evidence="3">phospholipase D</fullName>
        <ecNumber evidence="3">3.1.4.4</ecNumber>
    </recommendedName>
</protein>
<evidence type="ECO:0000256" key="8">
    <source>
        <dbReference type="SAM" id="SignalP"/>
    </source>
</evidence>
<feature type="domain" description="DUF7507" evidence="10">
    <location>
        <begin position="82"/>
        <end position="152"/>
    </location>
</feature>
<accession>A0A917BCP0</accession>
<dbReference type="GO" id="GO:0004630">
    <property type="term" value="F:phospholipase D activity"/>
    <property type="evidence" value="ECO:0007669"/>
    <property type="project" value="UniProtKB-EC"/>
</dbReference>
<dbReference type="Pfam" id="PF13091">
    <property type="entry name" value="PLDc_2"/>
    <property type="match status" value="1"/>
</dbReference>
<dbReference type="GO" id="GO:0016891">
    <property type="term" value="F:RNA endonuclease activity producing 5'-phosphomonoesters, hydrolytic mechanism"/>
    <property type="evidence" value="ECO:0007669"/>
    <property type="project" value="TreeGrafter"/>
</dbReference>
<sequence length="572" mass="61166">MTAHGFRPLRTWTAALVLALTTGGLTSAGAYADDTPSPSPTPTEQTQPASPSPTPSDEASDPVSGQVGAAGISVSSITASPTSLLTGQVTTYTTTAKNTGSTTLTGLRAVHDRTDYRSGWCVATTLSPGQQTVCHAVTRASMADLAAGGVPSHSMTVVAADGTKAYDYTPKVPVSRDCSNNAPQAYTPMDTSWFNYPYGSAESRNNIRLMVIRTINSVPQCQSIRMAVYSLNDNATVDALIAAAKRGVSVNVITDGHNVRGDKATQSPSFKRLMATIGSSTARASWAKVCSASCRGTGGNHHDKLYLFSQAGTKQWVSMAGSANLTIKASSGQWNHLDTYTSAATFSYYNDVFTQLRADRPAATPYVDRTTDGVRTWFFPKPGASAATDPMMTALASIGCTGSSYNGGRTIVRIGMYAWYEDRGLWLAKRVRALWNAGCDIAVEYAIMGNNVKQILYSPAGRGRIPMRQVATYYKDGSVANYDHQKYVTMIGRYGSNPSSAITWTGTTNWSNFGFSSDELTQVWSGATRAAIYRTAFANVWRGPHTRVPSPTSKLGVKIDLGGPNFRGFENN</sequence>
<organism evidence="11 12">
    <name type="scientific">Marmoricola endophyticus</name>
    <dbReference type="NCBI Taxonomy" id="2040280"/>
    <lineage>
        <taxon>Bacteria</taxon>
        <taxon>Bacillati</taxon>
        <taxon>Actinomycetota</taxon>
        <taxon>Actinomycetes</taxon>
        <taxon>Propionibacteriales</taxon>
        <taxon>Nocardioidaceae</taxon>
        <taxon>Marmoricola</taxon>
    </lineage>
</organism>
<comment type="catalytic activity">
    <reaction evidence="1">
        <text>a 1,2-diacyl-sn-glycero-3-phosphocholine + H2O = a 1,2-diacyl-sn-glycero-3-phosphate + choline + H(+)</text>
        <dbReference type="Rhea" id="RHEA:14445"/>
        <dbReference type="ChEBI" id="CHEBI:15354"/>
        <dbReference type="ChEBI" id="CHEBI:15377"/>
        <dbReference type="ChEBI" id="CHEBI:15378"/>
        <dbReference type="ChEBI" id="CHEBI:57643"/>
        <dbReference type="ChEBI" id="CHEBI:58608"/>
        <dbReference type="EC" id="3.1.4.4"/>
    </reaction>
</comment>
<keyword evidence="8" id="KW-0732">Signal</keyword>
<proteinExistence type="inferred from homology"/>
<gene>
    <name evidence="11" type="ORF">GCM10011519_04710</name>
</gene>
<dbReference type="EMBL" id="BMKQ01000001">
    <property type="protein sequence ID" value="GGF34292.1"/>
    <property type="molecule type" value="Genomic_DNA"/>
</dbReference>
<evidence type="ECO:0000256" key="1">
    <source>
        <dbReference type="ARBA" id="ARBA00000798"/>
    </source>
</evidence>
<evidence type="ECO:0000256" key="2">
    <source>
        <dbReference type="ARBA" id="ARBA00008664"/>
    </source>
</evidence>
<keyword evidence="12" id="KW-1185">Reference proteome</keyword>
<keyword evidence="4" id="KW-0378">Hydrolase</keyword>
<feature type="chain" id="PRO_5037045060" description="phospholipase D" evidence="8">
    <location>
        <begin position="33"/>
        <end position="572"/>
    </location>
</feature>
<dbReference type="Pfam" id="PF24346">
    <property type="entry name" value="DUF7507"/>
    <property type="match status" value="1"/>
</dbReference>
<dbReference type="Gene3D" id="3.30.870.10">
    <property type="entry name" value="Endonuclease Chain A"/>
    <property type="match status" value="2"/>
</dbReference>
<comment type="similarity">
    <text evidence="2">Belongs to the phospholipase D family.</text>
</comment>
<evidence type="ECO:0000259" key="10">
    <source>
        <dbReference type="Pfam" id="PF24346"/>
    </source>
</evidence>
<dbReference type="Proteomes" id="UP000649179">
    <property type="component" value="Unassembled WGS sequence"/>
</dbReference>
<dbReference type="PANTHER" id="PTHR43856">
    <property type="entry name" value="CARDIOLIPIN HYDROLASE"/>
    <property type="match status" value="1"/>
</dbReference>
<dbReference type="InterPro" id="IPR051406">
    <property type="entry name" value="PLD_domain"/>
</dbReference>
<evidence type="ECO:0000256" key="4">
    <source>
        <dbReference type="ARBA" id="ARBA00022801"/>
    </source>
</evidence>
<dbReference type="AlphaFoldDB" id="A0A917BCP0"/>
<evidence type="ECO:0000259" key="9">
    <source>
        <dbReference type="Pfam" id="PF13091"/>
    </source>
</evidence>
<evidence type="ECO:0000313" key="12">
    <source>
        <dbReference type="Proteomes" id="UP000649179"/>
    </source>
</evidence>
<evidence type="ECO:0000256" key="7">
    <source>
        <dbReference type="SAM" id="MobiDB-lite"/>
    </source>
</evidence>
<comment type="caution">
    <text evidence="11">The sequence shown here is derived from an EMBL/GenBank/DDBJ whole genome shotgun (WGS) entry which is preliminary data.</text>
</comment>
<dbReference type="InterPro" id="IPR025202">
    <property type="entry name" value="PLD-like_dom"/>
</dbReference>
<feature type="signal peptide" evidence="8">
    <location>
        <begin position="1"/>
        <end position="32"/>
    </location>
</feature>
<dbReference type="EC" id="3.1.4.4" evidence="3"/>
<dbReference type="SUPFAM" id="SSF56024">
    <property type="entry name" value="Phospholipase D/nuclease"/>
    <property type="match status" value="1"/>
</dbReference>
<name>A0A917BCP0_9ACTN</name>
<evidence type="ECO:0000256" key="3">
    <source>
        <dbReference type="ARBA" id="ARBA00012027"/>
    </source>
</evidence>
<dbReference type="InterPro" id="IPR055354">
    <property type="entry name" value="DUF7507"/>
</dbReference>
<feature type="region of interest" description="Disordered" evidence="7">
    <location>
        <begin position="29"/>
        <end position="67"/>
    </location>
</feature>
<dbReference type="RefSeq" id="WP_188777884.1">
    <property type="nucleotide sequence ID" value="NZ_BMKQ01000001.1"/>
</dbReference>
<evidence type="ECO:0000313" key="11">
    <source>
        <dbReference type="EMBL" id="GGF34292.1"/>
    </source>
</evidence>
<reference evidence="11" key="1">
    <citation type="journal article" date="2014" name="Int. J. Syst. Evol. Microbiol.">
        <title>Complete genome sequence of Corynebacterium casei LMG S-19264T (=DSM 44701T), isolated from a smear-ripened cheese.</title>
        <authorList>
            <consortium name="US DOE Joint Genome Institute (JGI-PGF)"/>
            <person name="Walter F."/>
            <person name="Albersmeier A."/>
            <person name="Kalinowski J."/>
            <person name="Ruckert C."/>
        </authorList>
    </citation>
    <scope>NUCLEOTIDE SEQUENCE</scope>
    <source>
        <strain evidence="11">CGMCC 1.16067</strain>
    </source>
</reference>